<evidence type="ECO:0000259" key="1">
    <source>
        <dbReference type="Pfam" id="PF00078"/>
    </source>
</evidence>
<dbReference type="Gene3D" id="3.10.10.10">
    <property type="entry name" value="HIV Type 1 Reverse Transcriptase, subunit A, domain 1"/>
    <property type="match status" value="1"/>
</dbReference>
<dbReference type="CDD" id="cd01647">
    <property type="entry name" value="RT_LTR"/>
    <property type="match status" value="1"/>
</dbReference>
<dbReference type="Gene3D" id="3.30.70.270">
    <property type="match status" value="2"/>
</dbReference>
<feature type="domain" description="Reverse transcriptase" evidence="1">
    <location>
        <begin position="65"/>
        <end position="224"/>
    </location>
</feature>
<protein>
    <submittedName>
        <fullName evidence="3">Uncharacterized protein</fullName>
    </submittedName>
</protein>
<dbReference type="Pfam" id="PF00078">
    <property type="entry name" value="RVT_1"/>
    <property type="match status" value="1"/>
</dbReference>
<gene>
    <name evidence="3" type="ORF">U9M48_039454</name>
</gene>
<reference evidence="3 4" key="1">
    <citation type="submission" date="2024-02" db="EMBL/GenBank/DDBJ databases">
        <title>High-quality chromosome-scale genome assembly of Pensacola bahiagrass (Paspalum notatum Flugge var. saurae).</title>
        <authorList>
            <person name="Vega J.M."/>
            <person name="Podio M."/>
            <person name="Orjuela J."/>
            <person name="Siena L.A."/>
            <person name="Pessino S.C."/>
            <person name="Combes M.C."/>
            <person name="Mariac C."/>
            <person name="Albertini E."/>
            <person name="Pupilli F."/>
            <person name="Ortiz J.P.A."/>
            <person name="Leblanc O."/>
        </authorList>
    </citation>
    <scope>NUCLEOTIDE SEQUENCE [LARGE SCALE GENOMIC DNA]</scope>
    <source>
        <strain evidence="3">R1</strain>
        <tissue evidence="3">Leaf</tissue>
    </source>
</reference>
<evidence type="ECO:0000313" key="3">
    <source>
        <dbReference type="EMBL" id="WVZ93479.1"/>
    </source>
</evidence>
<feature type="domain" description="Reverse transcriptase/retrotransposon-derived protein RNase H-like" evidence="2">
    <location>
        <begin position="288"/>
        <end position="358"/>
    </location>
</feature>
<dbReference type="SUPFAM" id="SSF56672">
    <property type="entry name" value="DNA/RNA polymerases"/>
    <property type="match status" value="1"/>
</dbReference>
<dbReference type="EMBL" id="CP144753">
    <property type="protein sequence ID" value="WVZ93479.1"/>
    <property type="molecule type" value="Genomic_DNA"/>
</dbReference>
<dbReference type="InterPro" id="IPR053134">
    <property type="entry name" value="RNA-dir_DNA_polymerase"/>
</dbReference>
<dbReference type="InterPro" id="IPR043128">
    <property type="entry name" value="Rev_trsase/Diguanyl_cyclase"/>
</dbReference>
<organism evidence="3 4">
    <name type="scientific">Paspalum notatum var. saurae</name>
    <dbReference type="NCBI Taxonomy" id="547442"/>
    <lineage>
        <taxon>Eukaryota</taxon>
        <taxon>Viridiplantae</taxon>
        <taxon>Streptophyta</taxon>
        <taxon>Embryophyta</taxon>
        <taxon>Tracheophyta</taxon>
        <taxon>Spermatophyta</taxon>
        <taxon>Magnoliopsida</taxon>
        <taxon>Liliopsida</taxon>
        <taxon>Poales</taxon>
        <taxon>Poaceae</taxon>
        <taxon>PACMAD clade</taxon>
        <taxon>Panicoideae</taxon>
        <taxon>Andropogonodae</taxon>
        <taxon>Paspaleae</taxon>
        <taxon>Paspalinae</taxon>
        <taxon>Paspalum</taxon>
    </lineage>
</organism>
<dbReference type="PANTHER" id="PTHR24559">
    <property type="entry name" value="TRANSPOSON TY3-I GAG-POL POLYPROTEIN"/>
    <property type="match status" value="1"/>
</dbReference>
<proteinExistence type="predicted"/>
<evidence type="ECO:0000313" key="4">
    <source>
        <dbReference type="Proteomes" id="UP001341281"/>
    </source>
</evidence>
<dbReference type="InterPro" id="IPR043502">
    <property type="entry name" value="DNA/RNA_pol_sf"/>
</dbReference>
<dbReference type="Proteomes" id="UP001341281">
    <property type="component" value="Chromosome 09"/>
</dbReference>
<accession>A0AAQ3UJN9</accession>
<dbReference type="Pfam" id="PF17919">
    <property type="entry name" value="RT_RNaseH_2"/>
    <property type="match status" value="1"/>
</dbReference>
<dbReference type="PANTHER" id="PTHR24559:SF444">
    <property type="entry name" value="REVERSE TRANSCRIPTASE DOMAIN-CONTAINING PROTEIN"/>
    <property type="match status" value="1"/>
</dbReference>
<sequence length="368" mass="41479">MPGIPREVAEHSLNVRPNARPVAQRLRRFDEEKRKAIGEEITKLLAAGFIKEVQHPEWVANPVMVKKKNGKWRMCVDYTSLNKACPKDPFPLPRIDQVVDSTAACELLSFLDAYSGYHQIAMKESDQLATSFITPFGPFCFVSMPFGLKNAGATYQRCMLLCFVDQVGRNVEVYVDDIVVKTKESDGLIADLEETFVNLRRFRIKLNPEKYVFGVPKGKLLGFMVSERGIEANQEKIDAIQRMGPIRNLKGVQRLVGCVASLSRFISRLGERGMPLYKLLRKGDRFSWTPEAQTALDKIKVFLTTPPVLVAPDLTETLLLYVAATTQVVSAALVVEQAEEGRALKVQRPIYFISVMLQHLKCIIIHHT</sequence>
<evidence type="ECO:0000259" key="2">
    <source>
        <dbReference type="Pfam" id="PF17919"/>
    </source>
</evidence>
<dbReference type="AlphaFoldDB" id="A0AAQ3UJN9"/>
<name>A0AAQ3UJN9_PASNO</name>
<dbReference type="InterPro" id="IPR041577">
    <property type="entry name" value="RT_RNaseH_2"/>
</dbReference>
<dbReference type="InterPro" id="IPR000477">
    <property type="entry name" value="RT_dom"/>
</dbReference>
<keyword evidence="4" id="KW-1185">Reference proteome</keyword>